<dbReference type="OrthoDB" id="8727830at2"/>
<dbReference type="PANTHER" id="PTHR37842">
    <property type="match status" value="1"/>
</dbReference>
<protein>
    <recommendedName>
        <fullName evidence="3">Gylcosyl hydrolase 115 C-terminal domain-containing protein</fullName>
    </recommendedName>
</protein>
<dbReference type="GO" id="GO:0005975">
    <property type="term" value="P:carbohydrate metabolic process"/>
    <property type="evidence" value="ECO:0007669"/>
    <property type="project" value="UniProtKB-ARBA"/>
</dbReference>
<dbReference type="GO" id="GO:0016787">
    <property type="term" value="F:hydrolase activity"/>
    <property type="evidence" value="ECO:0007669"/>
    <property type="project" value="UniProtKB-KW"/>
</dbReference>
<gene>
    <name evidence="4" type="ORF">BFC17_10555</name>
</gene>
<dbReference type="SUPFAM" id="SSF55545">
    <property type="entry name" value="beta-N-acetylhexosaminidase-like domain"/>
    <property type="match status" value="1"/>
</dbReference>
<proteinExistence type="predicted"/>
<dbReference type="STRING" id="1856405.BFC17_10555"/>
<keyword evidence="1" id="KW-0378">Hydrolase</keyword>
<evidence type="ECO:0000313" key="5">
    <source>
        <dbReference type="Proteomes" id="UP000176037"/>
    </source>
</evidence>
<reference evidence="4 5" key="1">
    <citation type="submission" date="2016-09" db="EMBL/GenBank/DDBJ databases">
        <title>Alteromonas lipolytica, a new species isolated from sea water.</title>
        <authorList>
            <person name="Wu Y.-H."/>
            <person name="Cheng H."/>
            <person name="Xu X.-W."/>
        </authorList>
    </citation>
    <scope>NUCLEOTIDE SEQUENCE [LARGE SCALE GENOMIC DNA]</scope>
    <source>
        <strain evidence="4 5">JW12</strain>
    </source>
</reference>
<dbReference type="RefSeq" id="WP_070174963.1">
    <property type="nucleotide sequence ID" value="NZ_BMJR01000015.1"/>
</dbReference>
<sequence>MMNQRVRRAGVALLTGLMAMVSATACAKSFVLASFDNVVGVVVSPDDAKVVSKAADMLRSDIAAVSGNTPYADDSHGGPAIYAGTLSQSPLIKQLTEQYQLDVSGLREGWEQYQYFVIDDNKAKPRLVIVGSDRRGTAYGLLAISRKMGVSPWEWWADVTPEKQFPLQVDINDTLSSAPSVKYRGIFINDEDWGLQIWAAKNYEPEVGDMGPKTYARVFELLLRLRANLLWPAMHKSTIPFYQIPENKQVADDYGIVIGTSHAEPMLSNINGEWDKDKMGQYRFDTNAGAVTDFFRNRVKETASFENIYTVAMRGEHDSPMIVKDSGMDEQVELLENVINTQRQLLTDNLGKPASTVPQVFVPYKEVLTYYQNGLEVPDDITLMWTDDNYGYLRQLSNPQEQQRAGGAGIYYHTSYWGRPHDYLWLNSTNPVLMWEEITKAWEQGAREQWVLNVGDIKPHEYNTELFMDIAWNRKKFSEDEAVFRAISDYFARDLGEKNAAQLNDIFRTYYQLVFKRRPEFMAWNHVEPVTLPGETTLTQTHYGDEVSRWADAWEDLISQIKALHANVPEAQKDAFFELAYYPVVAAGNMNLKWLYYYKNRYAAAQGRGDAKWYAKKMRQAYAEIIRTTDYFNNELASGKWQHVMSASPRELPVFQLPPATAANLRDEAVSLVVEGFDVPLNHIINNSHADSLPVINAFTRKPRFIDIVLNSDKQQSWSLSSDEGWIKLSASSGTLTPENPVQRVWVSADWDAVPKGIDSKEPPLGHDFQLIPPSFKVTASLEFTAGKASHQIGVSVFNPDLHVLSDFDGFVEDLGYVSIAAERFQRSSGSDAATWKVLSGVGYSGGVIQPLPVTAESVEAADDLVSQSPSVEYDFYTFNRGSASLQLALVPTHAQYKGRGSRIAVRVDNGPVEFLDFATQGRSETWKNNVLMNRAIAETQTEITSSGKHTLKVWMVDSGVMLDEILIDLGGRKQSYGFPASTYNEALSR</sequence>
<keyword evidence="2" id="KW-0732">Signal</keyword>
<evidence type="ECO:0000259" key="3">
    <source>
        <dbReference type="Pfam" id="PF17829"/>
    </source>
</evidence>
<dbReference type="InterPro" id="IPR042301">
    <property type="entry name" value="GH115_sf"/>
</dbReference>
<feature type="signal peptide" evidence="2">
    <location>
        <begin position="1"/>
        <end position="27"/>
    </location>
</feature>
<dbReference type="Gene3D" id="1.20.58.2150">
    <property type="match status" value="1"/>
</dbReference>
<name>A0A1E8FJ01_9ALTE</name>
<keyword evidence="5" id="KW-1185">Reference proteome</keyword>
<dbReference type="InterPro" id="IPR031924">
    <property type="entry name" value="GH115"/>
</dbReference>
<evidence type="ECO:0000313" key="4">
    <source>
        <dbReference type="EMBL" id="OFI35894.1"/>
    </source>
</evidence>
<dbReference type="InterPro" id="IPR041437">
    <property type="entry name" value="GH115_C"/>
</dbReference>
<comment type="caution">
    <text evidence="4">The sequence shown here is derived from an EMBL/GenBank/DDBJ whole genome shotgun (WGS) entry which is preliminary data.</text>
</comment>
<dbReference type="Gene3D" id="3.30.379.10">
    <property type="entry name" value="Chitobiase/beta-hexosaminidase domain 2-like"/>
    <property type="match status" value="1"/>
</dbReference>
<dbReference type="Proteomes" id="UP000176037">
    <property type="component" value="Unassembled WGS sequence"/>
</dbReference>
<feature type="domain" description="Gylcosyl hydrolase 115 C-terminal" evidence="3">
    <location>
        <begin position="810"/>
        <end position="980"/>
    </location>
</feature>
<dbReference type="AlphaFoldDB" id="A0A1E8FJ01"/>
<dbReference type="InterPro" id="IPR029018">
    <property type="entry name" value="Hex-like_dom2"/>
</dbReference>
<dbReference type="Gene3D" id="3.20.20.520">
    <property type="entry name" value="Glycosyl hydrolase family 115"/>
    <property type="match status" value="1"/>
</dbReference>
<dbReference type="Pfam" id="PF17829">
    <property type="entry name" value="GH115_C"/>
    <property type="match status" value="1"/>
</dbReference>
<evidence type="ECO:0000256" key="1">
    <source>
        <dbReference type="ARBA" id="ARBA00022801"/>
    </source>
</evidence>
<dbReference type="PROSITE" id="PS51257">
    <property type="entry name" value="PROKAR_LIPOPROTEIN"/>
    <property type="match status" value="1"/>
</dbReference>
<accession>A0A1E8FJ01</accession>
<dbReference type="PANTHER" id="PTHR37842:SF2">
    <property type="entry name" value="GYLCOSYL HYDROLASE 115 C-TERMINAL DOMAIN-CONTAINING PROTEIN"/>
    <property type="match status" value="1"/>
</dbReference>
<evidence type="ECO:0000256" key="2">
    <source>
        <dbReference type="SAM" id="SignalP"/>
    </source>
</evidence>
<feature type="chain" id="PRO_5009214380" description="Gylcosyl hydrolase 115 C-terminal domain-containing protein" evidence="2">
    <location>
        <begin position="28"/>
        <end position="990"/>
    </location>
</feature>
<organism evidence="4 5">
    <name type="scientific">Alteromonas lipolytica</name>
    <dbReference type="NCBI Taxonomy" id="1856405"/>
    <lineage>
        <taxon>Bacteria</taxon>
        <taxon>Pseudomonadati</taxon>
        <taxon>Pseudomonadota</taxon>
        <taxon>Gammaproteobacteria</taxon>
        <taxon>Alteromonadales</taxon>
        <taxon>Alteromonadaceae</taxon>
        <taxon>Alteromonas/Salinimonas group</taxon>
        <taxon>Alteromonas</taxon>
    </lineage>
</organism>
<dbReference type="Pfam" id="PF15979">
    <property type="entry name" value="Glyco_hydro_115"/>
    <property type="match status" value="1"/>
</dbReference>
<dbReference type="EMBL" id="MJIC01000005">
    <property type="protein sequence ID" value="OFI35894.1"/>
    <property type="molecule type" value="Genomic_DNA"/>
</dbReference>
<dbReference type="Gene3D" id="2.60.120.1620">
    <property type="match status" value="1"/>
</dbReference>